<accession>A0A0R0BAY9</accession>
<gene>
    <name evidence="2" type="ORF">ARC23_00680</name>
</gene>
<proteinExistence type="predicted"/>
<evidence type="ECO:0000313" key="3">
    <source>
        <dbReference type="Proteomes" id="UP000051757"/>
    </source>
</evidence>
<dbReference type="AlphaFoldDB" id="A0A0R0BAY9"/>
<evidence type="ECO:0000313" key="2">
    <source>
        <dbReference type="EMBL" id="KRG51570.1"/>
    </source>
</evidence>
<keyword evidence="1" id="KW-0732">Signal</keyword>
<dbReference type="EMBL" id="LLXV01000022">
    <property type="protein sequence ID" value="KRG51570.1"/>
    <property type="molecule type" value="Genomic_DNA"/>
</dbReference>
<evidence type="ECO:0008006" key="4">
    <source>
        <dbReference type="Google" id="ProtNLM"/>
    </source>
</evidence>
<name>A0A0R0BAY9_9GAMM</name>
<dbReference type="OrthoDB" id="6039648at2"/>
<organism evidence="2 3">
    <name type="scientific">Stenotrophomonas beteli</name>
    <dbReference type="NCBI Taxonomy" id="3384461"/>
    <lineage>
        <taxon>Bacteria</taxon>
        <taxon>Pseudomonadati</taxon>
        <taxon>Pseudomonadota</taxon>
        <taxon>Gammaproteobacteria</taxon>
        <taxon>Lysobacterales</taxon>
        <taxon>Lysobacteraceae</taxon>
        <taxon>Stenotrophomonas</taxon>
        <taxon>Stenotrophomonas maltophilia group</taxon>
    </lineage>
</organism>
<reference evidence="2 3" key="1">
    <citation type="journal article" date="2016" name="Front. Microbiol.">
        <title>Genome Sequence of Type Strains of Genus Stenotrophomonas.</title>
        <authorList>
            <person name="Patil P.P."/>
            <person name="Midha S."/>
            <person name="Kumar S."/>
            <person name="Patil P.B."/>
        </authorList>
    </citation>
    <scope>NUCLEOTIDE SEQUENCE [LARGE SCALE GENOMIC DNA]</scope>
    <source>
        <strain evidence="2 3">LMG 978</strain>
    </source>
</reference>
<sequence>MIRTASRSVLFAAMLASASASHAASTPAVSLTHAAENASLIETRQSTGEGAAVTSIRTQYFGNEEMSVSWDDQQVLVLCREAAYLKIPATKLKAGALTSEQRQMIVYQALMSGLGAVAGVIGPAGEVVTVADDGSETRSVGENSWAYGVERYDVITQRLPDGALRVRARKTETVSTTPPADPDDMFSTEDDQAARLSELAPVGSWTEVVVHGGARQPHMDPATSLKGWISMGDDQAATVAEARTLHGCQ</sequence>
<comment type="caution">
    <text evidence="2">The sequence shown here is derived from an EMBL/GenBank/DDBJ whole genome shotgun (WGS) entry which is preliminary data.</text>
</comment>
<evidence type="ECO:0000256" key="1">
    <source>
        <dbReference type="SAM" id="SignalP"/>
    </source>
</evidence>
<feature type="chain" id="PRO_5006392148" description="Secreted protein" evidence="1">
    <location>
        <begin position="24"/>
        <end position="249"/>
    </location>
</feature>
<feature type="signal peptide" evidence="1">
    <location>
        <begin position="1"/>
        <end position="23"/>
    </location>
</feature>
<keyword evidence="3" id="KW-1185">Reference proteome</keyword>
<dbReference type="Proteomes" id="UP000051757">
    <property type="component" value="Unassembled WGS sequence"/>
</dbReference>
<protein>
    <recommendedName>
        <fullName evidence="4">Secreted protein</fullName>
    </recommendedName>
</protein>